<accession>A0ABU9UBL6</accession>
<dbReference type="EMBL" id="JBCHKQ010000002">
    <property type="protein sequence ID" value="MEM5948056.1"/>
    <property type="molecule type" value="Genomic_DNA"/>
</dbReference>
<organism evidence="1 2">
    <name type="scientific">Rarispira pelagica</name>
    <dbReference type="NCBI Taxonomy" id="3141764"/>
    <lineage>
        <taxon>Bacteria</taxon>
        <taxon>Pseudomonadati</taxon>
        <taxon>Spirochaetota</taxon>
        <taxon>Spirochaetia</taxon>
        <taxon>Winmispirales</taxon>
        <taxon>Winmispiraceae</taxon>
        <taxon>Rarispira</taxon>
    </lineage>
</organism>
<protein>
    <submittedName>
        <fullName evidence="1">Uncharacterized protein</fullName>
    </submittedName>
</protein>
<keyword evidence="2" id="KW-1185">Reference proteome</keyword>
<reference evidence="1 2" key="1">
    <citation type="submission" date="2024-03" db="EMBL/GenBank/DDBJ databases">
        <title>Ignisphaera cupida sp. nov., a hyperthermophilic hydrolytic archaeon from a hot spring of Kamchatka, and proposal of Ignisphaeraceae fam. nov.</title>
        <authorList>
            <person name="Podosokorskaya O.A."/>
            <person name="Elcheninov A.G."/>
            <person name="Maltseva A.I."/>
            <person name="Zayulina K.S."/>
            <person name="Novikov A."/>
            <person name="Merkel A.Y."/>
        </authorList>
    </citation>
    <scope>NUCLEOTIDE SEQUENCE [LARGE SCALE GENOMIC DNA]</scope>
    <source>
        <strain evidence="1 2">38H-sp</strain>
    </source>
</reference>
<evidence type="ECO:0000313" key="2">
    <source>
        <dbReference type="Proteomes" id="UP001466331"/>
    </source>
</evidence>
<evidence type="ECO:0000313" key="1">
    <source>
        <dbReference type="EMBL" id="MEM5948056.1"/>
    </source>
</evidence>
<comment type="caution">
    <text evidence="1">The sequence shown here is derived from an EMBL/GenBank/DDBJ whole genome shotgun (WGS) entry which is preliminary data.</text>
</comment>
<dbReference type="Proteomes" id="UP001466331">
    <property type="component" value="Unassembled WGS sequence"/>
</dbReference>
<sequence>MEVFNSLSPVIQEHIKQMAKTSGMEASDEAYEKLASAWREKEKIFLDAVERHDFEEVSFFSKDEERGALILTYSGSLLSLGPLDDGRRRAEYTSIGLRVDVPDSAVKEGSVIENDIETDSVVVFSTGPIQQSSPVYKIAISTKGLDTDEAEEVLTKVVQEISEEFAEINKTIAD</sequence>
<proteinExistence type="predicted"/>
<gene>
    <name evidence="1" type="ORF">WKV44_05830</name>
</gene>
<name>A0ABU9UBL6_9SPIR</name>
<dbReference type="RefSeq" id="WP_420069502.1">
    <property type="nucleotide sequence ID" value="NZ_JBCHKQ010000002.1"/>
</dbReference>